<accession>A0A1G9TL21</accession>
<dbReference type="Gene3D" id="3.90.180.10">
    <property type="entry name" value="Medium-chain alcohol dehydrogenases, catalytic domain"/>
    <property type="match status" value="1"/>
</dbReference>
<dbReference type="PANTHER" id="PTHR43401">
    <property type="entry name" value="L-THREONINE 3-DEHYDROGENASE"/>
    <property type="match status" value="1"/>
</dbReference>
<reference evidence="4 5" key="1">
    <citation type="submission" date="2016-10" db="EMBL/GenBank/DDBJ databases">
        <authorList>
            <person name="de Groot N.N."/>
        </authorList>
    </citation>
    <scope>NUCLEOTIDE SEQUENCE [LARGE SCALE GENOMIC DNA]</scope>
    <source>
        <strain evidence="4 5">SLAS-1</strain>
    </source>
</reference>
<dbReference type="Proteomes" id="UP000199476">
    <property type="component" value="Unassembled WGS sequence"/>
</dbReference>
<dbReference type="EMBL" id="FNGO01000042">
    <property type="protein sequence ID" value="SDM48340.1"/>
    <property type="molecule type" value="Genomic_DNA"/>
</dbReference>
<dbReference type="InterPro" id="IPR013149">
    <property type="entry name" value="ADH-like_C"/>
</dbReference>
<dbReference type="STRING" id="321763.SAMN04488692_1423"/>
<feature type="domain" description="Alcohol dehydrogenase-like C-terminal" evidence="2">
    <location>
        <begin position="181"/>
        <end position="317"/>
    </location>
</feature>
<sequence>MSAREAKMKAAVLKEPKDLRLEKIPRPECPPGGVLIETAASAICNADVKMVDKGHKALDYPRILGHEVTGKILESLTEQFERGDRVQIAPGIVCGECEFCQQGLTNNCEEIEILGFTRDGGFAEYLSIPAKGIKTGAVNSIPDKLSFSRAVFSEPLACCINGLDLARVKQGDSVLIIGAGPIGCLQAMLAETYGAKKIIMADRLERRLEFVDSEKAALTKVDCLINTGRESLNRAVMKETADRGVDVIILACRQGAAAYPLPELLKFRGRILLFSGLPAEDAALEVDGNLLHYGEKALIGAYGCTAEQNQKALKLIAEGKIAVDRLITDEIPLEQISQGIKKARNKIGMKTIIQFEHQKGEII</sequence>
<keyword evidence="1" id="KW-0560">Oxidoreductase</keyword>
<dbReference type="Gene3D" id="3.40.50.720">
    <property type="entry name" value="NAD(P)-binding Rossmann-like Domain"/>
    <property type="match status" value="1"/>
</dbReference>
<dbReference type="SUPFAM" id="SSF50129">
    <property type="entry name" value="GroES-like"/>
    <property type="match status" value="1"/>
</dbReference>
<gene>
    <name evidence="4" type="ORF">SAMN04488692_1423</name>
</gene>
<dbReference type="AlphaFoldDB" id="A0A1G9TL21"/>
<dbReference type="PANTHER" id="PTHR43401:SF2">
    <property type="entry name" value="L-THREONINE 3-DEHYDROGENASE"/>
    <property type="match status" value="1"/>
</dbReference>
<feature type="domain" description="Alcohol dehydrogenase-like N-terminal" evidence="3">
    <location>
        <begin position="31"/>
        <end position="132"/>
    </location>
</feature>
<proteinExistence type="predicted"/>
<dbReference type="GO" id="GO:0016491">
    <property type="term" value="F:oxidoreductase activity"/>
    <property type="evidence" value="ECO:0007669"/>
    <property type="project" value="UniProtKB-KW"/>
</dbReference>
<dbReference type="Pfam" id="PF00107">
    <property type="entry name" value="ADH_zinc_N"/>
    <property type="match status" value="1"/>
</dbReference>
<evidence type="ECO:0000313" key="5">
    <source>
        <dbReference type="Proteomes" id="UP000199476"/>
    </source>
</evidence>
<organism evidence="4 5">
    <name type="scientific">Halarsenatibacter silvermanii</name>
    <dbReference type="NCBI Taxonomy" id="321763"/>
    <lineage>
        <taxon>Bacteria</taxon>
        <taxon>Bacillati</taxon>
        <taxon>Bacillota</taxon>
        <taxon>Clostridia</taxon>
        <taxon>Halanaerobiales</taxon>
        <taxon>Halarsenatibacteraceae</taxon>
        <taxon>Halarsenatibacter</taxon>
    </lineage>
</organism>
<evidence type="ECO:0000259" key="3">
    <source>
        <dbReference type="Pfam" id="PF08240"/>
    </source>
</evidence>
<keyword evidence="5" id="KW-1185">Reference proteome</keyword>
<dbReference type="OrthoDB" id="9787435at2"/>
<protein>
    <submittedName>
        <fullName evidence="4">L-iditol 2-dehydrogenase</fullName>
    </submittedName>
</protein>
<evidence type="ECO:0000256" key="1">
    <source>
        <dbReference type="ARBA" id="ARBA00023002"/>
    </source>
</evidence>
<evidence type="ECO:0000313" key="4">
    <source>
        <dbReference type="EMBL" id="SDM48340.1"/>
    </source>
</evidence>
<dbReference type="SUPFAM" id="SSF51735">
    <property type="entry name" value="NAD(P)-binding Rossmann-fold domains"/>
    <property type="match status" value="1"/>
</dbReference>
<evidence type="ECO:0000259" key="2">
    <source>
        <dbReference type="Pfam" id="PF00107"/>
    </source>
</evidence>
<name>A0A1G9TL21_9FIRM</name>
<dbReference type="Pfam" id="PF08240">
    <property type="entry name" value="ADH_N"/>
    <property type="match status" value="1"/>
</dbReference>
<dbReference type="InterPro" id="IPR011032">
    <property type="entry name" value="GroES-like_sf"/>
</dbReference>
<dbReference type="RefSeq" id="WP_089762338.1">
    <property type="nucleotide sequence ID" value="NZ_FNGO01000042.1"/>
</dbReference>
<dbReference type="InterPro" id="IPR050129">
    <property type="entry name" value="Zn_alcohol_dh"/>
</dbReference>
<dbReference type="InterPro" id="IPR013154">
    <property type="entry name" value="ADH-like_N"/>
</dbReference>
<dbReference type="InterPro" id="IPR036291">
    <property type="entry name" value="NAD(P)-bd_dom_sf"/>
</dbReference>